<organism evidence="8 9">
    <name type="scientific">Patiria miniata</name>
    <name type="common">Bat star</name>
    <name type="synonym">Asterina miniata</name>
    <dbReference type="NCBI Taxonomy" id="46514"/>
    <lineage>
        <taxon>Eukaryota</taxon>
        <taxon>Metazoa</taxon>
        <taxon>Echinodermata</taxon>
        <taxon>Eleutherozoa</taxon>
        <taxon>Asterozoa</taxon>
        <taxon>Asteroidea</taxon>
        <taxon>Valvatacea</taxon>
        <taxon>Valvatida</taxon>
        <taxon>Asterinidae</taxon>
        <taxon>Patiria</taxon>
    </lineage>
</organism>
<accession>A0A913ZGJ7</accession>
<evidence type="ECO:0000256" key="5">
    <source>
        <dbReference type="RuleBase" id="RU000688"/>
    </source>
</evidence>
<dbReference type="OrthoDB" id="5962705at2759"/>
<comment type="similarity">
    <text evidence="5">Belongs to the G-protein coupled receptor 1 family.</text>
</comment>
<keyword evidence="3 6" id="KW-1133">Transmembrane helix</keyword>
<dbReference type="GO" id="GO:0004930">
    <property type="term" value="F:G protein-coupled receptor activity"/>
    <property type="evidence" value="ECO:0007669"/>
    <property type="project" value="UniProtKB-KW"/>
</dbReference>
<dbReference type="PROSITE" id="PS50262">
    <property type="entry name" value="G_PROTEIN_RECEP_F1_2"/>
    <property type="match status" value="1"/>
</dbReference>
<keyword evidence="2 5" id="KW-0812">Transmembrane</keyword>
<dbReference type="PANTHER" id="PTHR45698:SF1">
    <property type="entry name" value="TRACE AMINE-ASSOCIATED RECEPTOR 13C-LIKE"/>
    <property type="match status" value="1"/>
</dbReference>
<dbReference type="AlphaFoldDB" id="A0A913ZGJ7"/>
<dbReference type="Proteomes" id="UP000887568">
    <property type="component" value="Unplaced"/>
</dbReference>
<dbReference type="SUPFAM" id="SSF81321">
    <property type="entry name" value="Family A G protein-coupled receptor-like"/>
    <property type="match status" value="1"/>
</dbReference>
<dbReference type="Gene3D" id="1.20.1070.10">
    <property type="entry name" value="Rhodopsin 7-helix transmembrane proteins"/>
    <property type="match status" value="1"/>
</dbReference>
<feature type="transmembrane region" description="Helical" evidence="6">
    <location>
        <begin position="81"/>
        <end position="105"/>
    </location>
</feature>
<evidence type="ECO:0000256" key="4">
    <source>
        <dbReference type="ARBA" id="ARBA00023136"/>
    </source>
</evidence>
<protein>
    <recommendedName>
        <fullName evidence="7">G-protein coupled receptors family 1 profile domain-containing protein</fullName>
    </recommendedName>
</protein>
<dbReference type="InterPro" id="IPR000276">
    <property type="entry name" value="GPCR_Rhodpsn"/>
</dbReference>
<dbReference type="PROSITE" id="PS00237">
    <property type="entry name" value="G_PROTEIN_RECEP_F1_1"/>
    <property type="match status" value="1"/>
</dbReference>
<keyword evidence="5" id="KW-0675">Receptor</keyword>
<name>A0A913ZGJ7_PATMI</name>
<feature type="transmembrane region" description="Helical" evidence="6">
    <location>
        <begin position="42"/>
        <end position="69"/>
    </location>
</feature>
<dbReference type="GeneID" id="119724069"/>
<comment type="subcellular location">
    <subcellularLocation>
        <location evidence="1">Membrane</location>
    </subcellularLocation>
</comment>
<dbReference type="PRINTS" id="PR00237">
    <property type="entry name" value="GPCRRHODOPSN"/>
</dbReference>
<keyword evidence="5" id="KW-0807">Transducer</keyword>
<dbReference type="EnsemblMetazoa" id="XM_038194989.1">
    <property type="protein sequence ID" value="XP_038050917.1"/>
    <property type="gene ID" value="LOC119724069"/>
</dbReference>
<feature type="transmembrane region" description="Helical" evidence="6">
    <location>
        <begin position="231"/>
        <end position="252"/>
    </location>
</feature>
<feature type="transmembrane region" description="Helical" evidence="6">
    <location>
        <begin position="177"/>
        <end position="195"/>
    </location>
</feature>
<dbReference type="GO" id="GO:0016020">
    <property type="term" value="C:membrane"/>
    <property type="evidence" value="ECO:0007669"/>
    <property type="project" value="UniProtKB-SubCell"/>
</dbReference>
<evidence type="ECO:0000256" key="3">
    <source>
        <dbReference type="ARBA" id="ARBA00022989"/>
    </source>
</evidence>
<dbReference type="InterPro" id="IPR017452">
    <property type="entry name" value="GPCR_Rhodpsn_7TM"/>
</dbReference>
<sequence>MDVQLTLKILQTVLGSVGIFGNFVVGVVIAKVPAMRTLTNAFIFHQAVIDFLGSLLIVLDSNIVIPAVLHRNAVIAALQCFILESNVILWVIYVASTLNLVMLTTERYVAIVYPFKYVTYFGKKQATGMLVAVWVMAIGYKGTRFLYRQIVDRACVFTSLSTAVSLAGGIVAFLVEYLIPLIFMTFCYVHIILQLKKASSTVHVEPSTGQQGDNSMSGSLLRARRNTLKTLFIVFATYTICWSPNQIAFFMFNFGFPLNLNGAFYLISVALVQLNCCINPIIYSFKYKQFQTGVRVLMKPCCPKLAPAREGESVAVALSHR</sequence>
<keyword evidence="9" id="KW-1185">Reference proteome</keyword>
<dbReference type="PANTHER" id="PTHR45698">
    <property type="entry name" value="TRACE AMINE-ASSOCIATED RECEPTOR 19N-RELATED"/>
    <property type="match status" value="1"/>
</dbReference>
<feature type="transmembrane region" description="Helical" evidence="6">
    <location>
        <begin position="12"/>
        <end position="30"/>
    </location>
</feature>
<evidence type="ECO:0000259" key="7">
    <source>
        <dbReference type="PROSITE" id="PS50262"/>
    </source>
</evidence>
<evidence type="ECO:0000256" key="2">
    <source>
        <dbReference type="ARBA" id="ARBA00022692"/>
    </source>
</evidence>
<dbReference type="RefSeq" id="XP_038050917.1">
    <property type="nucleotide sequence ID" value="XM_038194989.1"/>
</dbReference>
<feature type="domain" description="G-protein coupled receptors family 1 profile" evidence="7">
    <location>
        <begin position="21"/>
        <end position="283"/>
    </location>
</feature>
<evidence type="ECO:0000256" key="1">
    <source>
        <dbReference type="ARBA" id="ARBA00004370"/>
    </source>
</evidence>
<evidence type="ECO:0000313" key="9">
    <source>
        <dbReference type="Proteomes" id="UP000887568"/>
    </source>
</evidence>
<dbReference type="Pfam" id="PF00001">
    <property type="entry name" value="7tm_1"/>
    <property type="match status" value="1"/>
</dbReference>
<feature type="transmembrane region" description="Helical" evidence="6">
    <location>
        <begin position="264"/>
        <end position="285"/>
    </location>
</feature>
<feature type="transmembrane region" description="Helical" evidence="6">
    <location>
        <begin position="125"/>
        <end position="142"/>
    </location>
</feature>
<evidence type="ECO:0000313" key="8">
    <source>
        <dbReference type="EnsemblMetazoa" id="XP_038050917.1"/>
    </source>
</evidence>
<reference evidence="8" key="1">
    <citation type="submission" date="2022-11" db="UniProtKB">
        <authorList>
            <consortium name="EnsemblMetazoa"/>
        </authorList>
    </citation>
    <scope>IDENTIFICATION</scope>
</reference>
<keyword evidence="5" id="KW-0297">G-protein coupled receptor</keyword>
<proteinExistence type="inferred from homology"/>
<keyword evidence="4 6" id="KW-0472">Membrane</keyword>
<dbReference type="OMA" id="RECTTSF"/>
<evidence type="ECO:0000256" key="6">
    <source>
        <dbReference type="SAM" id="Phobius"/>
    </source>
</evidence>
<dbReference type="CDD" id="cd00637">
    <property type="entry name" value="7tm_classA_rhodopsin-like"/>
    <property type="match status" value="1"/>
</dbReference>